<comment type="caution">
    <text evidence="2">The sequence shown here is derived from an EMBL/GenBank/DDBJ whole genome shotgun (WGS) entry which is preliminary data.</text>
</comment>
<dbReference type="GeneID" id="96962851"/>
<protein>
    <submittedName>
        <fullName evidence="2">Uncharacterized protein</fullName>
    </submittedName>
</protein>
<proteinExistence type="predicted"/>
<feature type="region of interest" description="Disordered" evidence="1">
    <location>
        <begin position="26"/>
        <end position="54"/>
    </location>
</feature>
<sequence>MAGGVITYTTVMPEMFVASTMMEFSTTGPSGHGDDSHDNAGIVSSHKSTVAGFQ</sequence>
<evidence type="ECO:0000313" key="3">
    <source>
        <dbReference type="Proteomes" id="UP000019483"/>
    </source>
</evidence>
<evidence type="ECO:0000313" key="2">
    <source>
        <dbReference type="EMBL" id="ETA68053.1"/>
    </source>
</evidence>
<accession>W9DR22</accession>
<evidence type="ECO:0000256" key="1">
    <source>
        <dbReference type="SAM" id="MobiDB-lite"/>
    </source>
</evidence>
<organism evidence="2 3">
    <name type="scientific">Methanolobus tindarius DSM 2278</name>
    <dbReference type="NCBI Taxonomy" id="1090322"/>
    <lineage>
        <taxon>Archaea</taxon>
        <taxon>Methanobacteriati</taxon>
        <taxon>Methanobacteriota</taxon>
        <taxon>Stenosarchaea group</taxon>
        <taxon>Methanomicrobia</taxon>
        <taxon>Methanosarcinales</taxon>
        <taxon>Methanosarcinaceae</taxon>
        <taxon>Methanolobus</taxon>
    </lineage>
</organism>
<reference evidence="2 3" key="1">
    <citation type="submission" date="2013-08" db="EMBL/GenBank/DDBJ databases">
        <authorList>
            <consortium name="DOE Joint Genome Institute"/>
            <person name="Eisen J."/>
            <person name="Huntemann M."/>
            <person name="Han J."/>
            <person name="Chen A."/>
            <person name="Kyrpides N."/>
            <person name="Mavromatis K."/>
            <person name="Markowitz V."/>
            <person name="Palaniappan K."/>
            <person name="Ivanova N."/>
            <person name="Schaumberg A."/>
            <person name="Pati A."/>
            <person name="Liolios K."/>
            <person name="Nordberg H.P."/>
            <person name="Cantor M.N."/>
            <person name="Hua S.X."/>
            <person name="Woyke T."/>
        </authorList>
    </citation>
    <scope>NUCLEOTIDE SEQUENCE [LARGE SCALE GENOMIC DNA]</scope>
    <source>
        <strain evidence="2 3">DSM 2278</strain>
    </source>
</reference>
<gene>
    <name evidence="2" type="ORF">MettiDRAFT_1500</name>
</gene>
<keyword evidence="3" id="KW-1185">Reference proteome</keyword>
<name>W9DR22_METTI</name>
<dbReference type="STRING" id="1090322.MettiDRAFT_1500"/>
<dbReference type="EMBL" id="AZAJ01000001">
    <property type="protein sequence ID" value="ETA68053.1"/>
    <property type="molecule type" value="Genomic_DNA"/>
</dbReference>
<dbReference type="Proteomes" id="UP000019483">
    <property type="component" value="Unassembled WGS sequence"/>
</dbReference>
<dbReference type="RefSeq" id="WP_023845189.1">
    <property type="nucleotide sequence ID" value="NZ_AZAJ01000001.1"/>
</dbReference>
<dbReference type="AlphaFoldDB" id="W9DR22"/>